<comment type="similarity">
    <text evidence="1 4">Belongs to the glycosyl hydrolase 27 family.</text>
</comment>
<dbReference type="PANTHER" id="PTHR11452:SF42">
    <property type="entry name" value="ALPHA-GALACTOSIDASE"/>
    <property type="match status" value="1"/>
</dbReference>
<evidence type="ECO:0000313" key="5">
    <source>
        <dbReference type="EMBL" id="BDR52306.1"/>
    </source>
</evidence>
<gene>
    <name evidence="5" type="ORF">KIM372_02130</name>
</gene>
<dbReference type="PRINTS" id="PR00740">
    <property type="entry name" value="GLHYDRLASE27"/>
</dbReference>
<dbReference type="Gene3D" id="3.20.20.70">
    <property type="entry name" value="Aldolase class I"/>
    <property type="match status" value="1"/>
</dbReference>
<dbReference type="CDD" id="cd14792">
    <property type="entry name" value="GH27"/>
    <property type="match status" value="1"/>
</dbReference>
<evidence type="ECO:0000256" key="2">
    <source>
        <dbReference type="ARBA" id="ARBA00022801"/>
    </source>
</evidence>
<comment type="catalytic activity">
    <reaction evidence="4">
        <text>Hydrolysis of terminal, non-reducing alpha-D-galactose residues in alpha-D-galactosides, including galactose oligosaccharides, galactomannans and galactolipids.</text>
        <dbReference type="EC" id="3.2.1.22"/>
    </reaction>
</comment>
<dbReference type="PANTHER" id="PTHR11452">
    <property type="entry name" value="ALPHA-GALACTOSIDASE/ALPHA-N-ACETYLGALACTOSAMINIDASE"/>
    <property type="match status" value="1"/>
</dbReference>
<dbReference type="Proteomes" id="UP001321766">
    <property type="component" value="Chromosome"/>
</dbReference>
<dbReference type="EMBL" id="AP026798">
    <property type="protein sequence ID" value="BDR52306.1"/>
    <property type="molecule type" value="Genomic_DNA"/>
</dbReference>
<organism evidence="5 6">
    <name type="scientific">Bombiscardovia nodaiensis</name>
    <dbReference type="NCBI Taxonomy" id="2932181"/>
    <lineage>
        <taxon>Bacteria</taxon>
        <taxon>Bacillati</taxon>
        <taxon>Actinomycetota</taxon>
        <taxon>Actinomycetes</taxon>
        <taxon>Bifidobacteriales</taxon>
        <taxon>Bifidobacteriaceae</taxon>
        <taxon>Bombiscardovia</taxon>
    </lineage>
</organism>
<evidence type="ECO:0000313" key="6">
    <source>
        <dbReference type="Proteomes" id="UP001321766"/>
    </source>
</evidence>
<keyword evidence="2 4" id="KW-0378">Hydrolase</keyword>
<dbReference type="SUPFAM" id="SSF51445">
    <property type="entry name" value="(Trans)glycosidases"/>
    <property type="match status" value="1"/>
</dbReference>
<dbReference type="InterPro" id="IPR017853">
    <property type="entry name" value="GH"/>
</dbReference>
<dbReference type="Pfam" id="PF16499">
    <property type="entry name" value="Melibiase_2"/>
    <property type="match status" value="1"/>
</dbReference>
<dbReference type="InterPro" id="IPR002241">
    <property type="entry name" value="Glyco_hydro_27"/>
</dbReference>
<keyword evidence="3 4" id="KW-0326">Glycosidase</keyword>
<evidence type="ECO:0000256" key="1">
    <source>
        <dbReference type="ARBA" id="ARBA00009743"/>
    </source>
</evidence>
<evidence type="ECO:0000256" key="4">
    <source>
        <dbReference type="RuleBase" id="RU361168"/>
    </source>
</evidence>
<evidence type="ECO:0000256" key="3">
    <source>
        <dbReference type="ARBA" id="ARBA00023295"/>
    </source>
</evidence>
<protein>
    <recommendedName>
        <fullName evidence="4">Alpha-galactosidase</fullName>
        <ecNumber evidence="4">3.2.1.22</ecNumber>
    </recommendedName>
    <alternativeName>
        <fullName evidence="4">Melibiase</fullName>
    </alternativeName>
</protein>
<keyword evidence="6" id="KW-1185">Reference proteome</keyword>
<proteinExistence type="inferred from homology"/>
<sequence length="464" mass="51455">MTKAWRPPMGWNSWDSYGTTVNEQEVLANAQTMHDRLLESGWNTLVVDIAWYDPTARAHGYNENAPLVLDEYGRQLPDPQRFPSAADGAGFKPLADQIHALGLNFGIHVMRGLPRLAVERDLPIFGTPHSASQIADKTHVCSWNPDNYGIDHSQPGAQAWYDAQVDLFARWGVDYLKVDDMQTPFYSEEIASYAAAIEKAERAHGCEMILSLSPGGWVPTTHVDFLREHAQMWRISDDLWDKWSDVYQQFTRLARWAPLQRNGGWADADMLPLGHIGLRAERGDDRQSLLTPDEQRSLLTLWAMGRSPLMVGGDLPTSESSTLDLLANPALEEVTAGSQGNCEIIRERVDAEWGKDETYLGDQIVWKAQAADWGDGSPSAHAGGFYAALFWTGSEPREYSVALQSIVGISKASQPWTLANLWGGLETQECDARIEGKGPDRVITATLPAHGTAWLSLDPADSEE</sequence>
<dbReference type="EC" id="3.2.1.22" evidence="4"/>
<dbReference type="InterPro" id="IPR013785">
    <property type="entry name" value="Aldolase_TIM"/>
</dbReference>
<name>A0ABM8B6E8_9BIFI</name>
<accession>A0ABM8B6E8</accession>
<keyword evidence="4" id="KW-1015">Disulfide bond</keyword>
<reference evidence="5 6" key="1">
    <citation type="journal article" date="2023" name="Microbiol. Spectr.">
        <title>Symbiosis of Carpenter Bees with Uncharacterized Lactic Acid Bacteria Showing NAD Auxotrophy.</title>
        <authorList>
            <person name="Kawasaki S."/>
            <person name="Ozawa K."/>
            <person name="Mori T."/>
            <person name="Yamamoto A."/>
            <person name="Ito M."/>
            <person name="Ohkuma M."/>
            <person name="Sakamoto M."/>
            <person name="Matsutani M."/>
        </authorList>
    </citation>
    <scope>NUCLEOTIDE SEQUENCE [LARGE SCALE GENOMIC DNA]</scope>
    <source>
        <strain evidence="5 6">Kim37-2</strain>
    </source>
</reference>